<dbReference type="RefSeq" id="WP_239126545.1">
    <property type="nucleotide sequence ID" value="NZ_BONE01000008.1"/>
</dbReference>
<evidence type="ECO:0000313" key="1">
    <source>
        <dbReference type="EMBL" id="GIF71926.1"/>
    </source>
</evidence>
<comment type="caution">
    <text evidence="1">The sequence shown here is derived from an EMBL/GenBank/DDBJ whole genome shotgun (WGS) entry which is preliminary data.</text>
</comment>
<sequence length="224" mass="24156">MLNESRTPRVVGATDFAGFDTARLVDAVTALTMILTLPQAAADRADALAVVAGQGEEWRLTEAIGRWEKSSGPCHLLVANGNPLERTYVPITADYLRGLGLTRTEGVRIQPEPAPNTGLQAAWLVATVRDLGITSLALTVSPYHLARVFLTLLKACGDERVPLVPVPAAVPPDARIPETGATAFDLVPGELKRILTYMDRGWVATPAELRAYLGWLWRQPILAA</sequence>
<organism evidence="1 2">
    <name type="scientific">Asanoa siamensis</name>
    <dbReference type="NCBI Taxonomy" id="926357"/>
    <lineage>
        <taxon>Bacteria</taxon>
        <taxon>Bacillati</taxon>
        <taxon>Actinomycetota</taxon>
        <taxon>Actinomycetes</taxon>
        <taxon>Micromonosporales</taxon>
        <taxon>Micromonosporaceae</taxon>
        <taxon>Asanoa</taxon>
    </lineage>
</organism>
<dbReference type="Proteomes" id="UP000604117">
    <property type="component" value="Unassembled WGS sequence"/>
</dbReference>
<keyword evidence="2" id="KW-1185">Reference proteome</keyword>
<name>A0ABQ4CKW6_9ACTN</name>
<gene>
    <name evidence="1" type="ORF">Asi02nite_14440</name>
</gene>
<protein>
    <recommendedName>
        <fullName evidence="3">DUF218 domain-containing protein</fullName>
    </recommendedName>
</protein>
<dbReference type="EMBL" id="BONE01000008">
    <property type="protein sequence ID" value="GIF71926.1"/>
    <property type="molecule type" value="Genomic_DNA"/>
</dbReference>
<evidence type="ECO:0000313" key="2">
    <source>
        <dbReference type="Proteomes" id="UP000604117"/>
    </source>
</evidence>
<proteinExistence type="predicted"/>
<reference evidence="1 2" key="1">
    <citation type="submission" date="2021-01" db="EMBL/GenBank/DDBJ databases">
        <title>Whole genome shotgun sequence of Asanoa siamensis NBRC 107932.</title>
        <authorList>
            <person name="Komaki H."/>
            <person name="Tamura T."/>
        </authorList>
    </citation>
    <scope>NUCLEOTIDE SEQUENCE [LARGE SCALE GENOMIC DNA]</scope>
    <source>
        <strain evidence="1 2">NBRC 107932</strain>
    </source>
</reference>
<accession>A0ABQ4CKW6</accession>
<evidence type="ECO:0008006" key="3">
    <source>
        <dbReference type="Google" id="ProtNLM"/>
    </source>
</evidence>